<dbReference type="EMBL" id="CAJNNV010004896">
    <property type="protein sequence ID" value="CAE8591379.1"/>
    <property type="molecule type" value="Genomic_DNA"/>
</dbReference>
<keyword evidence="4" id="KW-1185">Reference proteome</keyword>
<proteinExistence type="predicted"/>
<keyword evidence="2" id="KW-0732">Signal</keyword>
<accession>A0A813DTV3</accession>
<evidence type="ECO:0008006" key="5">
    <source>
        <dbReference type="Google" id="ProtNLM"/>
    </source>
</evidence>
<dbReference type="AlphaFoldDB" id="A0A813DTV3"/>
<keyword evidence="1" id="KW-0472">Membrane</keyword>
<reference evidence="3" key="1">
    <citation type="submission" date="2021-02" db="EMBL/GenBank/DDBJ databases">
        <authorList>
            <person name="Dougan E. K."/>
            <person name="Rhodes N."/>
            <person name="Thang M."/>
            <person name="Chan C."/>
        </authorList>
    </citation>
    <scope>NUCLEOTIDE SEQUENCE</scope>
</reference>
<feature type="transmembrane region" description="Helical" evidence="1">
    <location>
        <begin position="41"/>
        <end position="64"/>
    </location>
</feature>
<feature type="signal peptide" evidence="2">
    <location>
        <begin position="1"/>
        <end position="22"/>
    </location>
</feature>
<name>A0A813DTV3_POLGL</name>
<organism evidence="3 4">
    <name type="scientific">Polarella glacialis</name>
    <name type="common">Dinoflagellate</name>
    <dbReference type="NCBI Taxonomy" id="89957"/>
    <lineage>
        <taxon>Eukaryota</taxon>
        <taxon>Sar</taxon>
        <taxon>Alveolata</taxon>
        <taxon>Dinophyceae</taxon>
        <taxon>Suessiales</taxon>
        <taxon>Suessiaceae</taxon>
        <taxon>Polarella</taxon>
    </lineage>
</organism>
<evidence type="ECO:0000313" key="4">
    <source>
        <dbReference type="Proteomes" id="UP000654075"/>
    </source>
</evidence>
<evidence type="ECO:0000256" key="2">
    <source>
        <dbReference type="SAM" id="SignalP"/>
    </source>
</evidence>
<gene>
    <name evidence="3" type="ORF">PGLA1383_LOCUS10051</name>
</gene>
<sequence>MAGFCKALLSLVMALLAVTADAQRSVPFASEGKQLMVTPTIMTAILFGAIWLVLFLVGFCCLFVAVRLIRYFVACVVGICCRVLFLWKHKK</sequence>
<feature type="transmembrane region" description="Helical" evidence="1">
    <location>
        <begin position="71"/>
        <end position="87"/>
    </location>
</feature>
<evidence type="ECO:0000313" key="3">
    <source>
        <dbReference type="EMBL" id="CAE8591379.1"/>
    </source>
</evidence>
<comment type="caution">
    <text evidence="3">The sequence shown here is derived from an EMBL/GenBank/DDBJ whole genome shotgun (WGS) entry which is preliminary data.</text>
</comment>
<dbReference type="Proteomes" id="UP000654075">
    <property type="component" value="Unassembled WGS sequence"/>
</dbReference>
<feature type="chain" id="PRO_5032339417" description="Transmembrane protein" evidence="2">
    <location>
        <begin position="23"/>
        <end position="91"/>
    </location>
</feature>
<protein>
    <recommendedName>
        <fullName evidence="5">Transmembrane protein</fullName>
    </recommendedName>
</protein>
<keyword evidence="1" id="KW-0812">Transmembrane</keyword>
<keyword evidence="1" id="KW-1133">Transmembrane helix</keyword>
<evidence type="ECO:0000256" key="1">
    <source>
        <dbReference type="SAM" id="Phobius"/>
    </source>
</evidence>